<organism evidence="1 2">
    <name type="scientific">Kineosporia babensis</name>
    <dbReference type="NCBI Taxonomy" id="499548"/>
    <lineage>
        <taxon>Bacteria</taxon>
        <taxon>Bacillati</taxon>
        <taxon>Actinomycetota</taxon>
        <taxon>Actinomycetes</taxon>
        <taxon>Kineosporiales</taxon>
        <taxon>Kineosporiaceae</taxon>
        <taxon>Kineosporia</taxon>
    </lineage>
</organism>
<protein>
    <submittedName>
        <fullName evidence="1">Uncharacterized protein</fullName>
    </submittedName>
</protein>
<evidence type="ECO:0000313" key="1">
    <source>
        <dbReference type="EMBL" id="MCD5316160.1"/>
    </source>
</evidence>
<dbReference type="RefSeq" id="WP_231449012.1">
    <property type="nucleotide sequence ID" value="NZ_JAJOMB010000027.1"/>
</dbReference>
<sequence>MTYAMTPSPSAQATKDNLPAWEDDAAYWAGFLMADGTISTTNRITLSLAAKDEGHIAAWLEFLGCLQVKIRIESVRFSNDAPEKMKARAQVSSRQLAEDLARHGIVHRKSSAGLPASASLAENAAFWRGMIDGDGTLGLPKGKHGPILMLVGSLAVMEQFADFLHHVIGGKKPNVLAVHGTSVIVQVRVNGVRTREAIHVLWDGVFDARQSPALDRKSQRASEAMTWRTRTEIEQAMGNEGARSVGR</sequence>
<proteinExistence type="predicted"/>
<gene>
    <name evidence="1" type="ORF">LR394_35220</name>
</gene>
<reference evidence="1" key="1">
    <citation type="submission" date="2021-11" db="EMBL/GenBank/DDBJ databases">
        <title>Streptomyces corallinus and Kineosporia corallina sp. nov., two new coral-derived marine actinobacteria.</title>
        <authorList>
            <person name="Buangrab K."/>
            <person name="Sutthacheep M."/>
            <person name="Yeemin T."/>
            <person name="Harunari E."/>
            <person name="Igarashi Y."/>
            <person name="Sripreechasak P."/>
            <person name="Kanchanasin P."/>
            <person name="Tanasupawat S."/>
            <person name="Phongsopitanun W."/>
        </authorList>
    </citation>
    <scope>NUCLEOTIDE SEQUENCE</scope>
    <source>
        <strain evidence="1">JCM 31032</strain>
    </source>
</reference>
<dbReference type="EMBL" id="JAJOMB010000027">
    <property type="protein sequence ID" value="MCD5316160.1"/>
    <property type="molecule type" value="Genomic_DNA"/>
</dbReference>
<dbReference type="Proteomes" id="UP001138997">
    <property type="component" value="Unassembled WGS sequence"/>
</dbReference>
<evidence type="ECO:0000313" key="2">
    <source>
        <dbReference type="Proteomes" id="UP001138997"/>
    </source>
</evidence>
<dbReference type="AlphaFoldDB" id="A0A9X1NL88"/>
<name>A0A9X1NL88_9ACTN</name>
<dbReference type="InterPro" id="IPR027434">
    <property type="entry name" value="Homing_endonucl"/>
</dbReference>
<dbReference type="Gene3D" id="3.10.28.10">
    <property type="entry name" value="Homing endonucleases"/>
    <property type="match status" value="1"/>
</dbReference>
<comment type="caution">
    <text evidence="1">The sequence shown here is derived from an EMBL/GenBank/DDBJ whole genome shotgun (WGS) entry which is preliminary data.</text>
</comment>
<keyword evidence="2" id="KW-1185">Reference proteome</keyword>
<accession>A0A9X1NL88</accession>